<protein>
    <submittedName>
        <fullName evidence="3">Enolase C-terminal domain-like protein</fullName>
    </submittedName>
</protein>
<dbReference type="AlphaFoldDB" id="A0A9P8VNR6"/>
<dbReference type="InterPro" id="IPR029065">
    <property type="entry name" value="Enolase_C-like"/>
</dbReference>
<gene>
    <name evidence="3" type="ORF">B0T10DRAFT_467636</name>
</gene>
<evidence type="ECO:0000256" key="1">
    <source>
        <dbReference type="SAM" id="MobiDB-lite"/>
    </source>
</evidence>
<name>A0A9P8VNR6_9HYPO</name>
<evidence type="ECO:0000313" key="3">
    <source>
        <dbReference type="EMBL" id="KAH6867842.1"/>
    </source>
</evidence>
<dbReference type="InterPro" id="IPR034593">
    <property type="entry name" value="DgoD-like"/>
</dbReference>
<accession>A0A9P8VNR6</accession>
<dbReference type="InterPro" id="IPR036849">
    <property type="entry name" value="Enolase-like_C_sf"/>
</dbReference>
<keyword evidence="4" id="KW-1185">Reference proteome</keyword>
<dbReference type="PANTHER" id="PTHR48080">
    <property type="entry name" value="D-GALACTONATE DEHYDRATASE-RELATED"/>
    <property type="match status" value="1"/>
</dbReference>
<feature type="region of interest" description="Disordered" evidence="1">
    <location>
        <begin position="1"/>
        <end position="25"/>
    </location>
</feature>
<reference evidence="3 4" key="1">
    <citation type="journal article" date="2021" name="Nat. Commun.">
        <title>Genetic determinants of endophytism in the Arabidopsis root mycobiome.</title>
        <authorList>
            <person name="Mesny F."/>
            <person name="Miyauchi S."/>
            <person name="Thiergart T."/>
            <person name="Pickel B."/>
            <person name="Atanasova L."/>
            <person name="Karlsson M."/>
            <person name="Huettel B."/>
            <person name="Barry K.W."/>
            <person name="Haridas S."/>
            <person name="Chen C."/>
            <person name="Bauer D."/>
            <person name="Andreopoulos W."/>
            <person name="Pangilinan J."/>
            <person name="LaButti K."/>
            <person name="Riley R."/>
            <person name="Lipzen A."/>
            <person name="Clum A."/>
            <person name="Drula E."/>
            <person name="Henrissat B."/>
            <person name="Kohler A."/>
            <person name="Grigoriev I.V."/>
            <person name="Martin F.M."/>
            <person name="Hacquard S."/>
        </authorList>
    </citation>
    <scope>NUCLEOTIDE SEQUENCE [LARGE SCALE GENOMIC DNA]</scope>
    <source>
        <strain evidence="3 4">MPI-CAGE-CH-0241</strain>
    </source>
</reference>
<dbReference type="EMBL" id="JAGPYM010000088">
    <property type="protein sequence ID" value="KAH6867842.1"/>
    <property type="molecule type" value="Genomic_DNA"/>
</dbReference>
<comment type="caution">
    <text evidence="3">The sequence shown here is derived from an EMBL/GenBank/DDBJ whole genome shotgun (WGS) entry which is preliminary data.</text>
</comment>
<dbReference type="PANTHER" id="PTHR48080:SF2">
    <property type="entry name" value="D-GALACTONATE DEHYDRATASE"/>
    <property type="match status" value="1"/>
</dbReference>
<dbReference type="SUPFAM" id="SSF51604">
    <property type="entry name" value="Enolase C-terminal domain-like"/>
    <property type="match status" value="1"/>
</dbReference>
<organism evidence="3 4">
    <name type="scientific">Thelonectria olida</name>
    <dbReference type="NCBI Taxonomy" id="1576542"/>
    <lineage>
        <taxon>Eukaryota</taxon>
        <taxon>Fungi</taxon>
        <taxon>Dikarya</taxon>
        <taxon>Ascomycota</taxon>
        <taxon>Pezizomycotina</taxon>
        <taxon>Sordariomycetes</taxon>
        <taxon>Hypocreomycetidae</taxon>
        <taxon>Hypocreales</taxon>
        <taxon>Nectriaceae</taxon>
        <taxon>Thelonectria</taxon>
    </lineage>
</organism>
<evidence type="ECO:0000313" key="4">
    <source>
        <dbReference type="Proteomes" id="UP000777438"/>
    </source>
</evidence>
<dbReference type="Proteomes" id="UP000777438">
    <property type="component" value="Unassembled WGS sequence"/>
</dbReference>
<dbReference type="Gene3D" id="3.20.20.120">
    <property type="entry name" value="Enolase-like C-terminal domain"/>
    <property type="match status" value="1"/>
</dbReference>
<dbReference type="Pfam" id="PF13378">
    <property type="entry name" value="MR_MLE_C"/>
    <property type="match status" value="1"/>
</dbReference>
<sequence>MKVTEDLGWLDSPGAPNSSVERPKKARLTDLDVAMDFHGRVHKGMAKQLPHKLEPFEPLFTEEPLLPENVEGVQALLKPTTIPIALRERLHSHWDFKRYFKLAAIDIVQPGCLEGLERSFDNGR</sequence>
<evidence type="ECO:0000259" key="2">
    <source>
        <dbReference type="Pfam" id="PF13378"/>
    </source>
</evidence>
<feature type="domain" description="Enolase C-terminal" evidence="2">
    <location>
        <begin position="15"/>
        <end position="111"/>
    </location>
</feature>
<proteinExistence type="predicted"/>
<dbReference type="OrthoDB" id="2579025at2759"/>